<feature type="transmembrane region" description="Helical" evidence="5">
    <location>
        <begin position="58"/>
        <end position="79"/>
    </location>
</feature>
<evidence type="ECO:0000256" key="2">
    <source>
        <dbReference type="ARBA" id="ARBA00022692"/>
    </source>
</evidence>
<evidence type="ECO:0000313" key="6">
    <source>
        <dbReference type="EMBL" id="OGD25211.1"/>
    </source>
</evidence>
<dbReference type="Pfam" id="PF01988">
    <property type="entry name" value="VIT1"/>
    <property type="match status" value="2"/>
</dbReference>
<keyword evidence="4 5" id="KW-0472">Membrane</keyword>
<sequence>MTILVQLRYNDQVMFERYSKNVLAEYLRSFVFGVEDSLASTVGLLSGVAIAGVSRETILLTGAILILVESFSMAMGDFLSEYSSESYMRQAEVSSHRSFIAALIMFFSYLLAGLIPLFPYFILTPEFAVWLSIGLSLLALFSLGIVGAKISNINALRSGFRMFLVGGAAIFVGIFVGIFFSNR</sequence>
<accession>A0A1F5B3Q9</accession>
<organism evidence="6 7">
    <name type="scientific">Candidatus Azambacteria bacterium RIFCSPHIGHO2_01_FULL_40_24</name>
    <dbReference type="NCBI Taxonomy" id="1797301"/>
    <lineage>
        <taxon>Bacteria</taxon>
        <taxon>Candidatus Azamiibacteriota</taxon>
    </lineage>
</organism>
<evidence type="ECO:0000256" key="5">
    <source>
        <dbReference type="SAM" id="Phobius"/>
    </source>
</evidence>
<gene>
    <name evidence="6" type="ORF">A2819_02460</name>
</gene>
<keyword evidence="3 5" id="KW-1133">Transmembrane helix</keyword>
<feature type="transmembrane region" description="Helical" evidence="5">
    <location>
        <begin position="127"/>
        <end position="148"/>
    </location>
</feature>
<dbReference type="EMBL" id="MEYK01000018">
    <property type="protein sequence ID" value="OGD25211.1"/>
    <property type="molecule type" value="Genomic_DNA"/>
</dbReference>
<evidence type="ECO:0000256" key="1">
    <source>
        <dbReference type="ARBA" id="ARBA00004127"/>
    </source>
</evidence>
<protein>
    <recommendedName>
        <fullName evidence="8">VIT family protein</fullName>
    </recommendedName>
</protein>
<keyword evidence="2 5" id="KW-0812">Transmembrane</keyword>
<comment type="caution">
    <text evidence="6">The sequence shown here is derived from an EMBL/GenBank/DDBJ whole genome shotgun (WGS) entry which is preliminary data.</text>
</comment>
<proteinExistence type="predicted"/>
<dbReference type="CDD" id="cd01059">
    <property type="entry name" value="CCC1_like"/>
    <property type="match status" value="1"/>
</dbReference>
<dbReference type="GO" id="GO:0012505">
    <property type="term" value="C:endomembrane system"/>
    <property type="evidence" value="ECO:0007669"/>
    <property type="project" value="UniProtKB-SubCell"/>
</dbReference>
<dbReference type="AlphaFoldDB" id="A0A1F5B3Q9"/>
<dbReference type="Proteomes" id="UP000176431">
    <property type="component" value="Unassembled WGS sequence"/>
</dbReference>
<evidence type="ECO:0000313" key="7">
    <source>
        <dbReference type="Proteomes" id="UP000176431"/>
    </source>
</evidence>
<evidence type="ECO:0000256" key="4">
    <source>
        <dbReference type="ARBA" id="ARBA00023136"/>
    </source>
</evidence>
<dbReference type="PANTHER" id="PTHR31851">
    <property type="entry name" value="FE(2+)/MN(2+) TRANSPORTER PCL1"/>
    <property type="match status" value="1"/>
</dbReference>
<dbReference type="InterPro" id="IPR008217">
    <property type="entry name" value="Ccc1_fam"/>
</dbReference>
<dbReference type="GO" id="GO:0005384">
    <property type="term" value="F:manganese ion transmembrane transporter activity"/>
    <property type="evidence" value="ECO:0007669"/>
    <property type="project" value="InterPro"/>
</dbReference>
<comment type="subcellular location">
    <subcellularLocation>
        <location evidence="1">Endomembrane system</location>
        <topology evidence="1">Multi-pass membrane protein</topology>
    </subcellularLocation>
</comment>
<reference evidence="6 7" key="1">
    <citation type="journal article" date="2016" name="Nat. Commun.">
        <title>Thousands of microbial genomes shed light on interconnected biogeochemical processes in an aquifer system.</title>
        <authorList>
            <person name="Anantharaman K."/>
            <person name="Brown C.T."/>
            <person name="Hug L.A."/>
            <person name="Sharon I."/>
            <person name="Castelle C.J."/>
            <person name="Probst A.J."/>
            <person name="Thomas B.C."/>
            <person name="Singh A."/>
            <person name="Wilkins M.J."/>
            <person name="Karaoz U."/>
            <person name="Brodie E.L."/>
            <person name="Williams K.H."/>
            <person name="Hubbard S.S."/>
            <person name="Banfield J.F."/>
        </authorList>
    </citation>
    <scope>NUCLEOTIDE SEQUENCE [LARGE SCALE GENOMIC DNA]</scope>
</reference>
<feature type="transmembrane region" description="Helical" evidence="5">
    <location>
        <begin position="160"/>
        <end position="180"/>
    </location>
</feature>
<dbReference type="GO" id="GO:0030026">
    <property type="term" value="P:intracellular manganese ion homeostasis"/>
    <property type="evidence" value="ECO:0007669"/>
    <property type="project" value="InterPro"/>
</dbReference>
<name>A0A1F5B3Q9_9BACT</name>
<evidence type="ECO:0000256" key="3">
    <source>
        <dbReference type="ARBA" id="ARBA00022989"/>
    </source>
</evidence>
<evidence type="ECO:0008006" key="8">
    <source>
        <dbReference type="Google" id="ProtNLM"/>
    </source>
</evidence>
<feature type="transmembrane region" description="Helical" evidence="5">
    <location>
        <begin position="30"/>
        <end position="52"/>
    </location>
</feature>
<feature type="transmembrane region" description="Helical" evidence="5">
    <location>
        <begin position="99"/>
        <end position="121"/>
    </location>
</feature>